<dbReference type="InterPro" id="IPR052350">
    <property type="entry name" value="Metallo-dep_Lactonases"/>
</dbReference>
<dbReference type="GO" id="GO:0016787">
    <property type="term" value="F:hydrolase activity"/>
    <property type="evidence" value="ECO:0007669"/>
    <property type="project" value="UniProtKB-KW"/>
</dbReference>
<name>A0A158EFE1_9BURK</name>
<dbReference type="InterPro" id="IPR006680">
    <property type="entry name" value="Amidohydro-rel"/>
</dbReference>
<dbReference type="OrthoDB" id="9787654at2"/>
<evidence type="ECO:0000313" key="4">
    <source>
        <dbReference type="Proteomes" id="UP000071859"/>
    </source>
</evidence>
<gene>
    <name evidence="3" type="ORF">AWB78_07582</name>
</gene>
<dbReference type="InterPro" id="IPR032466">
    <property type="entry name" value="Metal_Hydrolase"/>
</dbReference>
<comment type="similarity">
    <text evidence="1">Belongs to the metallo-dependent hydrolases superfamily.</text>
</comment>
<keyword evidence="4" id="KW-1185">Reference proteome</keyword>
<dbReference type="Proteomes" id="UP000071859">
    <property type="component" value="Unassembled WGS sequence"/>
</dbReference>
<evidence type="ECO:0000313" key="3">
    <source>
        <dbReference type="EMBL" id="SAL05585.1"/>
    </source>
</evidence>
<reference evidence="3" key="1">
    <citation type="submission" date="2016-01" db="EMBL/GenBank/DDBJ databases">
        <authorList>
            <person name="Peeters C."/>
        </authorList>
    </citation>
    <scope>NUCLEOTIDE SEQUENCE</scope>
    <source>
        <strain evidence="3">LMG 29321</strain>
    </source>
</reference>
<protein>
    <submittedName>
        <fullName evidence="3">Amidohydrolase</fullName>
    </submittedName>
</protein>
<dbReference type="SUPFAM" id="SSF51556">
    <property type="entry name" value="Metallo-dependent hydrolases"/>
    <property type="match status" value="1"/>
</dbReference>
<dbReference type="Pfam" id="PF04909">
    <property type="entry name" value="Amidohydro_2"/>
    <property type="match status" value="1"/>
</dbReference>
<dbReference type="PANTHER" id="PTHR43569">
    <property type="entry name" value="AMIDOHYDROLASE"/>
    <property type="match status" value="1"/>
</dbReference>
<dbReference type="PANTHER" id="PTHR43569:SF1">
    <property type="entry name" value="BLL3371 PROTEIN"/>
    <property type="match status" value="1"/>
</dbReference>
<proteinExistence type="inferred from homology"/>
<dbReference type="RefSeq" id="WP_062611705.1">
    <property type="nucleotide sequence ID" value="NZ_FCOX02000085.1"/>
</dbReference>
<accession>A0A158EFE1</accession>
<evidence type="ECO:0000256" key="1">
    <source>
        <dbReference type="ARBA" id="ARBA00038310"/>
    </source>
</evidence>
<dbReference type="EMBL" id="FCOX02000085">
    <property type="protein sequence ID" value="SAL05585.1"/>
    <property type="molecule type" value="Genomic_DNA"/>
</dbReference>
<feature type="domain" description="Amidohydrolase-related" evidence="2">
    <location>
        <begin position="26"/>
        <end position="336"/>
    </location>
</feature>
<dbReference type="Gene3D" id="3.20.20.140">
    <property type="entry name" value="Metal-dependent hydrolases"/>
    <property type="match status" value="1"/>
</dbReference>
<dbReference type="AlphaFoldDB" id="A0A158EFE1"/>
<sequence length="336" mass="36407">MHHAVAKEHVGEVDPKDAIEPDLPIVDPHHHLWHPFADRYFADAFQNDILSSGHNVTDTVYVECSVMNRVDGPAHLRSVGEAEFVSGMAAMGASKVLGPTRICAGFVGAADLAMGAEVSEVLDALQAASGGRLRGVRGVANWDADPSVNSGSRPLAPKGLLLDKKFQEGAETLTSRGYVYDAWQYFPQLGELTELSDRLPNATIVVNHCGGLLGVGAYSNPENFGRWKALVAEIAKRENVLMKLGGLSGRRNGFGYDARSEPPTLDDLVSDWKPFIETCIEFFGANRCMFESNFPVDAVAGSYQRIWNAFKTIASACSADEKTALFSGTAKRAYRI</sequence>
<evidence type="ECO:0000259" key="2">
    <source>
        <dbReference type="Pfam" id="PF04909"/>
    </source>
</evidence>
<comment type="caution">
    <text evidence="3">The sequence shown here is derived from an EMBL/GenBank/DDBJ whole genome shotgun (WGS) entry which is preliminary data.</text>
</comment>
<organism evidence="3 4">
    <name type="scientific">Caballeronia calidae</name>
    <dbReference type="NCBI Taxonomy" id="1777139"/>
    <lineage>
        <taxon>Bacteria</taxon>
        <taxon>Pseudomonadati</taxon>
        <taxon>Pseudomonadota</taxon>
        <taxon>Betaproteobacteria</taxon>
        <taxon>Burkholderiales</taxon>
        <taxon>Burkholderiaceae</taxon>
        <taxon>Caballeronia</taxon>
    </lineage>
</organism>